<reference evidence="4" key="1">
    <citation type="journal article" date="2019" name="Int. J. Syst. Evol. Microbiol.">
        <title>The Global Catalogue of Microorganisms (GCM) 10K type strain sequencing project: providing services to taxonomists for standard genome sequencing and annotation.</title>
        <authorList>
            <consortium name="The Broad Institute Genomics Platform"/>
            <consortium name="The Broad Institute Genome Sequencing Center for Infectious Disease"/>
            <person name="Wu L."/>
            <person name="Ma J."/>
        </authorList>
    </citation>
    <scope>NUCLEOTIDE SEQUENCE [LARGE SCALE GENOMIC DNA]</scope>
    <source>
        <strain evidence="4">KCTC 32998</strain>
    </source>
</reference>
<dbReference type="Proteomes" id="UP000646745">
    <property type="component" value="Unassembled WGS sequence"/>
</dbReference>
<dbReference type="InterPro" id="IPR016181">
    <property type="entry name" value="Acyl_CoA_acyltransferase"/>
</dbReference>
<dbReference type="PROSITE" id="PS51186">
    <property type="entry name" value="GNAT"/>
    <property type="match status" value="1"/>
</dbReference>
<evidence type="ECO:0000313" key="4">
    <source>
        <dbReference type="Proteomes" id="UP000646745"/>
    </source>
</evidence>
<dbReference type="PANTHER" id="PTHR43415">
    <property type="entry name" value="SPERMIDINE N(1)-ACETYLTRANSFERASE"/>
    <property type="match status" value="1"/>
</dbReference>
<evidence type="ECO:0000313" key="3">
    <source>
        <dbReference type="EMBL" id="GHB07621.1"/>
    </source>
</evidence>
<proteinExistence type="predicted"/>
<dbReference type="Pfam" id="PF13302">
    <property type="entry name" value="Acetyltransf_3"/>
    <property type="match status" value="1"/>
</dbReference>
<evidence type="ECO:0000259" key="2">
    <source>
        <dbReference type="PROSITE" id="PS51186"/>
    </source>
</evidence>
<comment type="caution">
    <text evidence="3">The sequence shown here is derived from an EMBL/GenBank/DDBJ whole genome shotgun (WGS) entry which is preliminary data.</text>
</comment>
<accession>A0ABQ3DM53</accession>
<feature type="region of interest" description="Disordered" evidence="1">
    <location>
        <begin position="264"/>
        <end position="286"/>
    </location>
</feature>
<dbReference type="InterPro" id="IPR000182">
    <property type="entry name" value="GNAT_dom"/>
</dbReference>
<keyword evidence="4" id="KW-1185">Reference proteome</keyword>
<dbReference type="EMBL" id="BMZI01000001">
    <property type="protein sequence ID" value="GHB07621.1"/>
    <property type="molecule type" value="Genomic_DNA"/>
</dbReference>
<sequence>MQKDSALLEVTLDVAPPGSAELLYKLMTADETWTLYNGPYFGYQRPSFDEFRERRFKRLQAGDDAQVIFLEGRPVGEVSFYWESESTRWLEAGIAIYDSSVWGRGIGHRALQQWTTRLFERLEVERVGLTTWSGNPGMMTCALKAGYRLEGRLRKVRFYQGEYYDSLRYGVLRSEWGEPLVPASPSSDSLEARLLDTELLDTISRMESRLCAGEPHAVPRWCEVYTALAARFAEDLGAGSRETLLARSGALMMLQALAENGIGGETSRRAGGDIGPGRADAREKSP</sequence>
<dbReference type="SUPFAM" id="SSF55729">
    <property type="entry name" value="Acyl-CoA N-acyltransferases (Nat)"/>
    <property type="match status" value="1"/>
</dbReference>
<feature type="domain" description="N-acetyltransferase" evidence="2">
    <location>
        <begin position="10"/>
        <end position="170"/>
    </location>
</feature>
<protein>
    <recommendedName>
        <fullName evidence="2">N-acetyltransferase domain-containing protein</fullName>
    </recommendedName>
</protein>
<evidence type="ECO:0000256" key="1">
    <source>
        <dbReference type="SAM" id="MobiDB-lite"/>
    </source>
</evidence>
<organism evidence="3 4">
    <name type="scientific">Salinicola rhizosphaerae</name>
    <dbReference type="NCBI Taxonomy" id="1443141"/>
    <lineage>
        <taxon>Bacteria</taxon>
        <taxon>Pseudomonadati</taxon>
        <taxon>Pseudomonadota</taxon>
        <taxon>Gammaproteobacteria</taxon>
        <taxon>Oceanospirillales</taxon>
        <taxon>Halomonadaceae</taxon>
        <taxon>Salinicola</taxon>
    </lineage>
</organism>
<dbReference type="Gene3D" id="3.40.630.30">
    <property type="match status" value="1"/>
</dbReference>
<gene>
    <name evidence="3" type="ORF">GCM10009038_01060</name>
</gene>
<dbReference type="PANTHER" id="PTHR43415:SF4">
    <property type="entry name" value="N-ACETYLTRANSFERASE DOMAIN-CONTAINING PROTEIN"/>
    <property type="match status" value="1"/>
</dbReference>
<name>A0ABQ3DM53_9GAMM</name>